<keyword evidence="3" id="KW-1185">Reference proteome</keyword>
<reference evidence="2" key="1">
    <citation type="submission" date="2020-04" db="EMBL/GenBank/DDBJ databases">
        <authorList>
            <person name="Alioto T."/>
            <person name="Alioto T."/>
            <person name="Gomez Garrido J."/>
        </authorList>
    </citation>
    <scope>NUCLEOTIDE SEQUENCE</scope>
    <source>
        <strain evidence="2">A484AB</strain>
    </source>
</reference>
<name>A0A6S7IHV1_PARCT</name>
<dbReference type="EMBL" id="CACRXK020009470">
    <property type="protein sequence ID" value="CAB4017266.1"/>
    <property type="molecule type" value="Genomic_DNA"/>
</dbReference>
<dbReference type="AlphaFoldDB" id="A0A6S7IHV1"/>
<gene>
    <name evidence="2" type="ORF">PACLA_8A052975</name>
</gene>
<feature type="compositionally biased region" description="Polar residues" evidence="1">
    <location>
        <begin position="72"/>
        <end position="86"/>
    </location>
</feature>
<proteinExistence type="predicted"/>
<evidence type="ECO:0000313" key="3">
    <source>
        <dbReference type="Proteomes" id="UP001152795"/>
    </source>
</evidence>
<protein>
    <submittedName>
        <fullName evidence="2">Uncharacterized protein</fullName>
    </submittedName>
</protein>
<comment type="caution">
    <text evidence="2">The sequence shown here is derived from an EMBL/GenBank/DDBJ whole genome shotgun (WGS) entry which is preliminary data.</text>
</comment>
<accession>A0A6S7IHV1</accession>
<organism evidence="2 3">
    <name type="scientific">Paramuricea clavata</name>
    <name type="common">Red gorgonian</name>
    <name type="synonym">Violescent sea-whip</name>
    <dbReference type="NCBI Taxonomy" id="317549"/>
    <lineage>
        <taxon>Eukaryota</taxon>
        <taxon>Metazoa</taxon>
        <taxon>Cnidaria</taxon>
        <taxon>Anthozoa</taxon>
        <taxon>Octocorallia</taxon>
        <taxon>Malacalcyonacea</taxon>
        <taxon>Plexauridae</taxon>
        <taxon>Paramuricea</taxon>
    </lineage>
</organism>
<feature type="compositionally biased region" description="Basic and acidic residues" evidence="1">
    <location>
        <begin position="20"/>
        <end position="59"/>
    </location>
</feature>
<dbReference type="Proteomes" id="UP001152795">
    <property type="component" value="Unassembled WGS sequence"/>
</dbReference>
<evidence type="ECO:0000256" key="1">
    <source>
        <dbReference type="SAM" id="MobiDB-lite"/>
    </source>
</evidence>
<feature type="region of interest" description="Disordered" evidence="1">
    <location>
        <begin position="16"/>
        <end position="106"/>
    </location>
</feature>
<sequence>MKPLELLCDIQLQHGAVPRLSKEEKREILEQEEKKKEMEEQSEKKEIKKHDKIPGKETENPQQGGDDESKQTQEQTGNEMLQQENNQIKKHERDIEHVPKRAKLDD</sequence>
<feature type="compositionally biased region" description="Basic and acidic residues" evidence="1">
    <location>
        <begin position="87"/>
        <end position="106"/>
    </location>
</feature>
<evidence type="ECO:0000313" key="2">
    <source>
        <dbReference type="EMBL" id="CAB4017266.1"/>
    </source>
</evidence>